<dbReference type="Gene3D" id="3.40.1280.30">
    <property type="match status" value="1"/>
</dbReference>
<protein>
    <recommendedName>
        <fullName evidence="2">tRNA (guanine(9)-N1)-methyltransferase</fullName>
        <ecNumber evidence="1">2.1.1.221</ecNumber>
    </recommendedName>
    <alternativeName>
        <fullName evidence="7">tRNA methyltransferase 10</fullName>
    </alternativeName>
    <alternativeName>
        <fullName evidence="6">tRNA(m1G9)-methyltransferase</fullName>
    </alternativeName>
</protein>
<dbReference type="GO" id="GO:0052905">
    <property type="term" value="F:tRNA (guanosine(9)-N1)-methyltransferase activity"/>
    <property type="evidence" value="ECO:0007669"/>
    <property type="project" value="UniProtKB-EC"/>
</dbReference>
<name>A0A1J7IGW3_9PEZI</name>
<keyword evidence="4" id="KW-0808">Transferase</keyword>
<dbReference type="EC" id="2.1.1.221" evidence="1"/>
<dbReference type="STRING" id="1408157.A0A1J7IGW3"/>
<feature type="non-terminal residue" evidence="11">
    <location>
        <position position="1"/>
    </location>
</feature>
<feature type="compositionally biased region" description="Basic residues" evidence="9">
    <location>
        <begin position="31"/>
        <end position="45"/>
    </location>
</feature>
<dbReference type="OrthoDB" id="278300at2759"/>
<evidence type="ECO:0000256" key="3">
    <source>
        <dbReference type="ARBA" id="ARBA00022603"/>
    </source>
</evidence>
<evidence type="ECO:0000259" key="10">
    <source>
        <dbReference type="PROSITE" id="PS51675"/>
    </source>
</evidence>
<dbReference type="FunCoup" id="A0A1J7IGW3">
    <property type="interactions" value="751"/>
</dbReference>
<feature type="non-terminal residue" evidence="11">
    <location>
        <position position="312"/>
    </location>
</feature>
<evidence type="ECO:0000256" key="6">
    <source>
        <dbReference type="ARBA" id="ARBA00031792"/>
    </source>
</evidence>
<keyword evidence="5" id="KW-0949">S-adenosyl-L-methionine</keyword>
<dbReference type="PROSITE" id="PS51675">
    <property type="entry name" value="SAM_MT_TRM10"/>
    <property type="match status" value="1"/>
</dbReference>
<reference evidence="11 12" key="1">
    <citation type="submission" date="2016-10" db="EMBL/GenBank/DDBJ databases">
        <title>Draft genome sequence of Coniochaeta ligniaria NRRL30616, a lignocellulolytic fungus for bioabatement of inhibitors in plant biomass hydrolysates.</title>
        <authorList>
            <consortium name="DOE Joint Genome Institute"/>
            <person name="Jimenez D.J."/>
            <person name="Hector R.E."/>
            <person name="Riley R."/>
            <person name="Sun H."/>
            <person name="Grigoriev I.V."/>
            <person name="Van Elsas J.D."/>
            <person name="Nichols N.N."/>
        </authorList>
    </citation>
    <scope>NUCLEOTIDE SEQUENCE [LARGE SCALE GENOMIC DNA]</scope>
    <source>
        <strain evidence="11 12">NRRL 30616</strain>
    </source>
</reference>
<evidence type="ECO:0000256" key="1">
    <source>
        <dbReference type="ARBA" id="ARBA00012797"/>
    </source>
</evidence>
<dbReference type="AlphaFoldDB" id="A0A1J7IGW3"/>
<evidence type="ECO:0000256" key="5">
    <source>
        <dbReference type="ARBA" id="ARBA00022691"/>
    </source>
</evidence>
<feature type="compositionally biased region" description="Basic and acidic residues" evidence="9">
    <location>
        <begin position="46"/>
        <end position="56"/>
    </location>
</feature>
<feature type="region of interest" description="Disordered" evidence="9">
    <location>
        <begin position="1"/>
        <end position="57"/>
    </location>
</feature>
<comment type="catalytic activity">
    <reaction evidence="8">
        <text>guanosine(9) in tRNA + S-adenosyl-L-methionine = N(1)-methylguanosine(9) in tRNA + S-adenosyl-L-homocysteine + H(+)</text>
        <dbReference type="Rhea" id="RHEA:43156"/>
        <dbReference type="Rhea" id="RHEA-COMP:10367"/>
        <dbReference type="Rhea" id="RHEA-COMP:10368"/>
        <dbReference type="ChEBI" id="CHEBI:15378"/>
        <dbReference type="ChEBI" id="CHEBI:57856"/>
        <dbReference type="ChEBI" id="CHEBI:59789"/>
        <dbReference type="ChEBI" id="CHEBI:73542"/>
        <dbReference type="ChEBI" id="CHEBI:74269"/>
        <dbReference type="EC" id="2.1.1.221"/>
    </reaction>
</comment>
<dbReference type="GO" id="GO:0002939">
    <property type="term" value="P:tRNA N1-guanine methylation"/>
    <property type="evidence" value="ECO:0007669"/>
    <property type="project" value="TreeGrafter"/>
</dbReference>
<evidence type="ECO:0000256" key="8">
    <source>
        <dbReference type="ARBA" id="ARBA00048434"/>
    </source>
</evidence>
<dbReference type="InterPro" id="IPR038459">
    <property type="entry name" value="MT_TRM10-typ_sf"/>
</dbReference>
<dbReference type="InParanoid" id="A0A1J7IGW3"/>
<evidence type="ECO:0000256" key="9">
    <source>
        <dbReference type="SAM" id="MobiDB-lite"/>
    </source>
</evidence>
<evidence type="ECO:0000256" key="7">
    <source>
        <dbReference type="ARBA" id="ARBA00032166"/>
    </source>
</evidence>
<dbReference type="InterPro" id="IPR028564">
    <property type="entry name" value="MT_TRM10-typ"/>
</dbReference>
<keyword evidence="3" id="KW-0489">Methyltransferase</keyword>
<dbReference type="PANTHER" id="PTHR13563:SF13">
    <property type="entry name" value="TRNA METHYLTRANSFERASE 10 HOMOLOG A"/>
    <property type="match status" value="1"/>
</dbReference>
<dbReference type="GO" id="GO:0005634">
    <property type="term" value="C:nucleus"/>
    <property type="evidence" value="ECO:0007669"/>
    <property type="project" value="TreeGrafter"/>
</dbReference>
<proteinExistence type="predicted"/>
<dbReference type="EMBL" id="KV875100">
    <property type="protein sequence ID" value="OIW26515.1"/>
    <property type="molecule type" value="Genomic_DNA"/>
</dbReference>
<evidence type="ECO:0000256" key="2">
    <source>
        <dbReference type="ARBA" id="ARBA00020451"/>
    </source>
</evidence>
<keyword evidence="12" id="KW-1185">Reference proteome</keyword>
<feature type="domain" description="SAM-dependent MTase TRM10-type" evidence="10">
    <location>
        <begin position="71"/>
        <end position="306"/>
    </location>
</feature>
<organism evidence="11 12">
    <name type="scientific">Coniochaeta ligniaria NRRL 30616</name>
    <dbReference type="NCBI Taxonomy" id="1408157"/>
    <lineage>
        <taxon>Eukaryota</taxon>
        <taxon>Fungi</taxon>
        <taxon>Dikarya</taxon>
        <taxon>Ascomycota</taxon>
        <taxon>Pezizomycotina</taxon>
        <taxon>Sordariomycetes</taxon>
        <taxon>Sordariomycetidae</taxon>
        <taxon>Coniochaetales</taxon>
        <taxon>Coniochaetaceae</taxon>
        <taxon>Coniochaeta</taxon>
    </lineage>
</organism>
<evidence type="ECO:0000313" key="12">
    <source>
        <dbReference type="Proteomes" id="UP000182658"/>
    </source>
</evidence>
<dbReference type="CDD" id="cd18089">
    <property type="entry name" value="SPOUT_Trm10-like"/>
    <property type="match status" value="1"/>
</dbReference>
<dbReference type="PANTHER" id="PTHR13563">
    <property type="entry name" value="TRNA (GUANINE-9-) METHYLTRANSFERASE"/>
    <property type="match status" value="1"/>
</dbReference>
<dbReference type="GO" id="GO:0000049">
    <property type="term" value="F:tRNA binding"/>
    <property type="evidence" value="ECO:0007669"/>
    <property type="project" value="TreeGrafter"/>
</dbReference>
<accession>A0A1J7IGW3</accession>
<dbReference type="InterPro" id="IPR007356">
    <property type="entry name" value="tRNA_m1G_MeTrfase_euk"/>
</dbReference>
<gene>
    <name evidence="11" type="ORF">CONLIGDRAFT_554374</name>
</gene>
<sequence length="312" mass="35590">DGDGDGSKPISKNQLKRLRRQQAWEDTKESRKIKRKEKRHEKQARKRTELEEKLEAAKAAGLDPEEVRKEAFKPVREKRHNPVPVAFIIDCDFERYMRDNEIISLSSQVVRSYSMNKMAKYQAHLFVSGFGGKMKERFENVLASNHKKWRHVQLIEGDFVEAARLAADVMAGQGAGEMIDVLKPVKKELKEEETSAAPEPEPEEGVDRSIVYLTSDSPYTLERLEPNTSYVIGGIVDRNREKGLCYKRAVENKVRTAKLPIGEYMAMQSRFVLTTNQVVEIMAKWLECGDWGEAFLHVIPQRKGGVLKGANS</sequence>
<evidence type="ECO:0000256" key="4">
    <source>
        <dbReference type="ARBA" id="ARBA00022679"/>
    </source>
</evidence>
<evidence type="ECO:0000313" key="11">
    <source>
        <dbReference type="EMBL" id="OIW26515.1"/>
    </source>
</evidence>
<dbReference type="Proteomes" id="UP000182658">
    <property type="component" value="Unassembled WGS sequence"/>
</dbReference>